<keyword evidence="3" id="KW-1185">Reference proteome</keyword>
<evidence type="ECO:0000313" key="2">
    <source>
        <dbReference type="EMBL" id="KEQ57370.1"/>
    </source>
</evidence>
<reference evidence="2 3" key="1">
    <citation type="submission" date="2014-06" db="EMBL/GenBank/DDBJ databases">
        <authorList>
            <person name="Ngugi D.K."/>
            <person name="Blom J."/>
            <person name="Alam I."/>
            <person name="Rashid M."/>
            <person name="Ba Alawi W."/>
            <person name="Zhang G."/>
            <person name="Hikmawan T."/>
            <person name="Guan Y."/>
            <person name="Antunes A."/>
            <person name="Siam R."/>
            <person name="ElDorry H."/>
            <person name="Bajic V."/>
            <person name="Stingl U."/>
        </authorList>
    </citation>
    <scope>NUCLEOTIDE SEQUENCE [LARGE SCALE GENOMIC DNA]</scope>
    <source>
        <strain evidence="2">SCGC AAA799-N04</strain>
    </source>
</reference>
<feature type="compositionally biased region" description="Basic and acidic residues" evidence="1">
    <location>
        <begin position="14"/>
        <end position="26"/>
    </location>
</feature>
<dbReference type="PATRIC" id="fig|1502293.3.peg.47"/>
<dbReference type="EMBL" id="JOKN01000001">
    <property type="protein sequence ID" value="KEQ57370.1"/>
    <property type="molecule type" value="Genomic_DNA"/>
</dbReference>
<accession>A0A081RQ97</accession>
<feature type="region of interest" description="Disordered" evidence="1">
    <location>
        <begin position="1"/>
        <end position="26"/>
    </location>
</feature>
<comment type="caution">
    <text evidence="2">The sequence shown here is derived from an EMBL/GenBank/DDBJ whole genome shotgun (WGS) entry which is preliminary data.</text>
</comment>
<gene>
    <name evidence="2" type="ORF">AAA799N04_00047</name>
</gene>
<sequence length="103" mass="12764">MPNCPECTHREKKKIQEKYESEVPEEERSREDLFKLYDEIDIPMKMDEKNRRNFVCKRCGLYATREQVSDIRYKLNQKERTRDDKHDDYLEWWSKSKKEKAEN</sequence>
<protein>
    <submittedName>
        <fullName evidence="2">Uncharacterized protein</fullName>
    </submittedName>
</protein>
<evidence type="ECO:0000313" key="3">
    <source>
        <dbReference type="Proteomes" id="UP000028059"/>
    </source>
</evidence>
<dbReference type="Proteomes" id="UP000028059">
    <property type="component" value="Unassembled WGS sequence"/>
</dbReference>
<evidence type="ECO:0000256" key="1">
    <source>
        <dbReference type="SAM" id="MobiDB-lite"/>
    </source>
</evidence>
<proteinExistence type="predicted"/>
<name>A0A081RQ97_9ARCH</name>
<organism evidence="2 3">
    <name type="scientific">Marine Group I thaumarchaeote SCGC AAA799-N04</name>
    <dbReference type="NCBI Taxonomy" id="1502293"/>
    <lineage>
        <taxon>Archaea</taxon>
        <taxon>Nitrososphaerota</taxon>
        <taxon>Marine Group I</taxon>
    </lineage>
</organism>
<dbReference type="AlphaFoldDB" id="A0A081RQ97"/>